<dbReference type="GO" id="GO:0005524">
    <property type="term" value="F:ATP binding"/>
    <property type="evidence" value="ECO:0007669"/>
    <property type="project" value="UniProtKB-KW"/>
</dbReference>
<dbReference type="InterPro" id="IPR005467">
    <property type="entry name" value="His_kinase_dom"/>
</dbReference>
<dbReference type="FunFam" id="3.30.565.10:FF:000006">
    <property type="entry name" value="Sensor histidine kinase WalK"/>
    <property type="match status" value="1"/>
</dbReference>
<keyword evidence="13" id="KW-0547">Nucleotide-binding</keyword>
<dbReference type="PROSITE" id="PS50109">
    <property type="entry name" value="HIS_KIN"/>
    <property type="match status" value="1"/>
</dbReference>
<dbReference type="PANTHER" id="PTHR45453:SF1">
    <property type="entry name" value="PHOSPHATE REGULON SENSOR PROTEIN PHOR"/>
    <property type="match status" value="1"/>
</dbReference>
<dbReference type="GO" id="GO:0000155">
    <property type="term" value="F:phosphorelay sensor kinase activity"/>
    <property type="evidence" value="ECO:0007669"/>
    <property type="project" value="InterPro"/>
</dbReference>
<dbReference type="InterPro" id="IPR003661">
    <property type="entry name" value="HisK_dim/P_dom"/>
</dbReference>
<feature type="region of interest" description="Disordered" evidence="11">
    <location>
        <begin position="361"/>
        <end position="381"/>
    </location>
</feature>
<dbReference type="SMART" id="SM00387">
    <property type="entry name" value="HATPase_c"/>
    <property type="match status" value="1"/>
</dbReference>
<dbReference type="InterPro" id="IPR036097">
    <property type="entry name" value="HisK_dim/P_sf"/>
</dbReference>
<dbReference type="Pfam" id="PF02518">
    <property type="entry name" value="HATPase_c"/>
    <property type="match status" value="1"/>
</dbReference>
<dbReference type="SUPFAM" id="SSF55874">
    <property type="entry name" value="ATPase domain of HSP90 chaperone/DNA topoisomerase II/histidine kinase"/>
    <property type="match status" value="1"/>
</dbReference>
<evidence type="ECO:0000256" key="7">
    <source>
        <dbReference type="ARBA" id="ARBA00022777"/>
    </source>
</evidence>
<dbReference type="EMBL" id="CP138335">
    <property type="protein sequence ID" value="XBW07673.1"/>
    <property type="molecule type" value="Genomic_DNA"/>
</dbReference>
<dbReference type="PRINTS" id="PR00344">
    <property type="entry name" value="BCTRLSENSOR"/>
</dbReference>
<dbReference type="GO" id="GO:0005886">
    <property type="term" value="C:plasma membrane"/>
    <property type="evidence" value="ECO:0007669"/>
    <property type="project" value="UniProtKB-SubCell"/>
</dbReference>
<dbReference type="InterPro" id="IPR050351">
    <property type="entry name" value="BphY/WalK/GraS-like"/>
</dbReference>
<keyword evidence="7" id="KW-0418">Kinase</keyword>
<comment type="catalytic activity">
    <reaction evidence="1">
        <text>ATP + protein L-histidine = ADP + protein N-phospho-L-histidine.</text>
        <dbReference type="EC" id="2.7.13.3"/>
    </reaction>
</comment>
<evidence type="ECO:0000256" key="8">
    <source>
        <dbReference type="ARBA" id="ARBA00023012"/>
    </source>
</evidence>
<keyword evidence="5" id="KW-0597">Phosphoprotein</keyword>
<evidence type="ECO:0000256" key="11">
    <source>
        <dbReference type="SAM" id="MobiDB-lite"/>
    </source>
</evidence>
<evidence type="ECO:0000256" key="1">
    <source>
        <dbReference type="ARBA" id="ARBA00000085"/>
    </source>
</evidence>
<evidence type="ECO:0000256" key="3">
    <source>
        <dbReference type="ARBA" id="ARBA00004236"/>
    </source>
</evidence>
<dbReference type="EC" id="2.7.13.3" evidence="4"/>
<dbReference type="InterPro" id="IPR004358">
    <property type="entry name" value="Sig_transdc_His_kin-like_C"/>
</dbReference>
<dbReference type="AlphaFoldDB" id="A0AAU7V6Q4"/>
<accession>A0AAU7V6Q4</accession>
<evidence type="ECO:0000256" key="5">
    <source>
        <dbReference type="ARBA" id="ARBA00022553"/>
    </source>
</evidence>
<dbReference type="KEGG" id="sapp:SAC06_08495"/>
<evidence type="ECO:0000256" key="10">
    <source>
        <dbReference type="ARBA" id="ARBA00039401"/>
    </source>
</evidence>
<organism evidence="13">
    <name type="scientific">Scrofimicrobium appendicitidis</name>
    <dbReference type="NCBI Taxonomy" id="3079930"/>
    <lineage>
        <taxon>Bacteria</taxon>
        <taxon>Bacillati</taxon>
        <taxon>Actinomycetota</taxon>
        <taxon>Actinomycetes</taxon>
        <taxon>Actinomycetales</taxon>
        <taxon>Actinomycetaceae</taxon>
        <taxon>Scrofimicrobium</taxon>
    </lineage>
</organism>
<dbReference type="InterPro" id="IPR036890">
    <property type="entry name" value="HATPase_C_sf"/>
</dbReference>
<evidence type="ECO:0000313" key="13">
    <source>
        <dbReference type="EMBL" id="XBW07673.1"/>
    </source>
</evidence>
<dbReference type="FunFam" id="1.10.287.130:FF:000001">
    <property type="entry name" value="Two-component sensor histidine kinase"/>
    <property type="match status" value="1"/>
</dbReference>
<name>A0AAU7V6Q4_9ACTO</name>
<proteinExistence type="predicted"/>
<evidence type="ECO:0000256" key="6">
    <source>
        <dbReference type="ARBA" id="ARBA00022679"/>
    </source>
</evidence>
<evidence type="ECO:0000256" key="4">
    <source>
        <dbReference type="ARBA" id="ARBA00012438"/>
    </source>
</evidence>
<dbReference type="CDD" id="cd00075">
    <property type="entry name" value="HATPase"/>
    <property type="match status" value="1"/>
</dbReference>
<keyword evidence="8" id="KW-0902">Two-component regulatory system</keyword>
<gene>
    <name evidence="13" type="ORF">SAC06_08495</name>
</gene>
<dbReference type="SUPFAM" id="SSF47384">
    <property type="entry name" value="Homodimeric domain of signal transducing histidine kinase"/>
    <property type="match status" value="1"/>
</dbReference>
<evidence type="ECO:0000256" key="2">
    <source>
        <dbReference type="ARBA" id="ARBA00001968"/>
    </source>
</evidence>
<comment type="cofactor">
    <cofactor evidence="2">
        <name>a divalent metal cation</name>
        <dbReference type="ChEBI" id="CHEBI:60240"/>
    </cofactor>
</comment>
<dbReference type="GO" id="GO:0016036">
    <property type="term" value="P:cellular response to phosphate starvation"/>
    <property type="evidence" value="ECO:0007669"/>
    <property type="project" value="TreeGrafter"/>
</dbReference>
<feature type="domain" description="Histidine kinase" evidence="12">
    <location>
        <begin position="140"/>
        <end position="360"/>
    </location>
</feature>
<keyword evidence="6" id="KW-0808">Transferase</keyword>
<dbReference type="GO" id="GO:0004721">
    <property type="term" value="F:phosphoprotein phosphatase activity"/>
    <property type="evidence" value="ECO:0007669"/>
    <property type="project" value="TreeGrafter"/>
</dbReference>
<dbReference type="PANTHER" id="PTHR45453">
    <property type="entry name" value="PHOSPHATE REGULON SENSOR PROTEIN PHOR"/>
    <property type="match status" value="1"/>
</dbReference>
<dbReference type="InterPro" id="IPR003594">
    <property type="entry name" value="HATPase_dom"/>
</dbReference>
<dbReference type="SMART" id="SM00388">
    <property type="entry name" value="HisKA"/>
    <property type="match status" value="1"/>
</dbReference>
<dbReference type="Gene3D" id="1.10.287.130">
    <property type="match status" value="1"/>
</dbReference>
<keyword evidence="13" id="KW-0067">ATP-binding</keyword>
<dbReference type="Pfam" id="PF00512">
    <property type="entry name" value="HisKA"/>
    <property type="match status" value="1"/>
</dbReference>
<protein>
    <recommendedName>
        <fullName evidence="10">Sensor-like histidine kinase SenX3</fullName>
        <ecNumber evidence="4">2.7.13.3</ecNumber>
    </recommendedName>
</protein>
<keyword evidence="9" id="KW-0472">Membrane</keyword>
<reference evidence="13" key="1">
    <citation type="submission" date="2023-11" db="EMBL/GenBank/DDBJ databases">
        <title>Scrofimicrobium hongkongense sp. nov., isolated from a patient with peritonitis.</title>
        <authorList>
            <person name="Lao H.Y."/>
            <person name="Wong A.Y.P."/>
            <person name="Ng T.L."/>
            <person name="Wong R.Y.L."/>
            <person name="Yau M.C.Y."/>
            <person name="Lam J.Y.W."/>
            <person name="Siu G.K.H."/>
        </authorList>
    </citation>
    <scope>NUCLEOTIDE SEQUENCE</scope>
    <source>
        <strain evidence="13">R131</strain>
    </source>
</reference>
<feature type="compositionally biased region" description="Basic and acidic residues" evidence="11">
    <location>
        <begin position="1"/>
        <end position="12"/>
    </location>
</feature>
<dbReference type="GO" id="GO:0005509">
    <property type="term" value="F:calcium ion binding"/>
    <property type="evidence" value="ECO:0007669"/>
    <property type="project" value="UniProtKB-ARBA"/>
</dbReference>
<dbReference type="RefSeq" id="WP_350257876.1">
    <property type="nucleotide sequence ID" value="NZ_CP138335.1"/>
</dbReference>
<dbReference type="Gene3D" id="3.30.565.10">
    <property type="entry name" value="Histidine kinase-like ATPase, C-terminal domain"/>
    <property type="match status" value="1"/>
</dbReference>
<dbReference type="CDD" id="cd00082">
    <property type="entry name" value="HisKA"/>
    <property type="match status" value="1"/>
</dbReference>
<evidence type="ECO:0000256" key="9">
    <source>
        <dbReference type="ARBA" id="ARBA00023136"/>
    </source>
</evidence>
<evidence type="ECO:0000259" key="12">
    <source>
        <dbReference type="PROSITE" id="PS50109"/>
    </source>
</evidence>
<sequence>MSAERDPRDRHLAPAPAGTPEPSAPSSPVEVTSSYPVAKAILHELDSFAVILGPDLQLLYANPAARQSTHVSGIELSDSRFLAQAKQVLNTGTATSHVNEDETPVRIQFIPLPDRHLVVLVEDLGEEQRVQAMRRDFIANVSHELKTPISAISLLAEAVVEGADDPEVVREFSKQLLKQARRLGNLTRDIIQLSEAQSDLRPEDRQPVDLRELVVQEVEAHRDLATGQDVSVELVLPEPASRPAITAGVPSALSTAVDNLLSNAIRYSPPGSRVRVTMTFEKDTLMVTVADQGEGIALEHQHRIFERFYRVDRSRSREGGGTGLGLSIAHHIMRGHGGAIDLWSRPGEGSQFTLTFPLLRPSQLPADSQKRDPDEPANPAS</sequence>
<comment type="subcellular location">
    <subcellularLocation>
        <location evidence="3">Cell membrane</location>
    </subcellularLocation>
</comment>
<feature type="region of interest" description="Disordered" evidence="11">
    <location>
        <begin position="1"/>
        <end position="31"/>
    </location>
</feature>